<dbReference type="OrthoDB" id="10392606at2759"/>
<reference evidence="2" key="1">
    <citation type="submission" date="2016-06" db="EMBL/GenBank/DDBJ databases">
        <title>Parallel loss of symbiosis genes in relatives of nitrogen-fixing non-legume Parasponia.</title>
        <authorList>
            <person name="Van Velzen R."/>
            <person name="Holmer R."/>
            <person name="Bu F."/>
            <person name="Rutten L."/>
            <person name="Van Zeijl A."/>
            <person name="Liu W."/>
            <person name="Santuari L."/>
            <person name="Cao Q."/>
            <person name="Sharma T."/>
            <person name="Shen D."/>
            <person name="Roswanjaya Y."/>
            <person name="Wardhani T."/>
            <person name="Kalhor M.S."/>
            <person name="Jansen J."/>
            <person name="Van den Hoogen J."/>
            <person name="Gungor B."/>
            <person name="Hartog M."/>
            <person name="Hontelez J."/>
            <person name="Verver J."/>
            <person name="Yang W.-C."/>
            <person name="Schijlen E."/>
            <person name="Repin R."/>
            <person name="Schilthuizen M."/>
            <person name="Schranz E."/>
            <person name="Heidstra R."/>
            <person name="Miyata K."/>
            <person name="Fedorova E."/>
            <person name="Kohlen W."/>
            <person name="Bisseling T."/>
            <person name="Smit S."/>
            <person name="Geurts R."/>
        </authorList>
    </citation>
    <scope>NUCLEOTIDE SEQUENCE [LARGE SCALE GENOMIC DNA]</scope>
    <source>
        <strain evidence="2">cv. RG33-2</strain>
    </source>
</reference>
<organism evidence="1 2">
    <name type="scientific">Trema orientale</name>
    <name type="common">Charcoal tree</name>
    <name type="synonym">Celtis orientalis</name>
    <dbReference type="NCBI Taxonomy" id="63057"/>
    <lineage>
        <taxon>Eukaryota</taxon>
        <taxon>Viridiplantae</taxon>
        <taxon>Streptophyta</taxon>
        <taxon>Embryophyta</taxon>
        <taxon>Tracheophyta</taxon>
        <taxon>Spermatophyta</taxon>
        <taxon>Magnoliopsida</taxon>
        <taxon>eudicotyledons</taxon>
        <taxon>Gunneridae</taxon>
        <taxon>Pentapetalae</taxon>
        <taxon>rosids</taxon>
        <taxon>fabids</taxon>
        <taxon>Rosales</taxon>
        <taxon>Cannabaceae</taxon>
        <taxon>Trema</taxon>
    </lineage>
</organism>
<protein>
    <submittedName>
        <fullName evidence="1">Uncharacterized protein</fullName>
    </submittedName>
</protein>
<sequence>MALSPSRRFMLVVILVFAVVWMQLYMIHAADRRSRILATMRSPPPPPCAPPAPVMAVRGRL</sequence>
<proteinExistence type="predicted"/>
<evidence type="ECO:0000313" key="1">
    <source>
        <dbReference type="EMBL" id="POO01915.1"/>
    </source>
</evidence>
<dbReference type="AlphaFoldDB" id="A0A2P5FVW7"/>
<comment type="caution">
    <text evidence="1">The sequence shown here is derived from an EMBL/GenBank/DDBJ whole genome shotgun (WGS) entry which is preliminary data.</text>
</comment>
<accession>A0A2P5FVW7</accession>
<dbReference type="Proteomes" id="UP000237000">
    <property type="component" value="Unassembled WGS sequence"/>
</dbReference>
<dbReference type="InParanoid" id="A0A2P5FVW7"/>
<gene>
    <name evidence="1" type="ORF">TorRG33x02_022070</name>
</gene>
<dbReference type="EMBL" id="JXTC01000006">
    <property type="protein sequence ID" value="POO01915.1"/>
    <property type="molecule type" value="Genomic_DNA"/>
</dbReference>
<evidence type="ECO:0000313" key="2">
    <source>
        <dbReference type="Proteomes" id="UP000237000"/>
    </source>
</evidence>
<keyword evidence="2" id="KW-1185">Reference proteome</keyword>
<name>A0A2P5FVW7_TREOI</name>